<feature type="compositionally biased region" description="Basic and acidic residues" evidence="1">
    <location>
        <begin position="23"/>
        <end position="40"/>
    </location>
</feature>
<sequence>MERAESKGASAPPETAEQMNTAEAKEGTANDAAAEAKETTAEASPPPSGGEVGGVVADLVASVAANAAAASTRASGADATSSGKPKQRKRRRAVLQDESTSEVETNAGDRDNARTEQIPNLHCIIDGDANLMATGADNSTELNSDEDPALPEEPESEEDGDDDEWVEDWTIGELTDEDSDEETMPLPDSVCLTAARNKKTMSMMKTHGWEYNPTSLAQTQAMQACTMDRSDPAIA</sequence>
<evidence type="ECO:0000256" key="1">
    <source>
        <dbReference type="SAM" id="MobiDB-lite"/>
    </source>
</evidence>
<evidence type="ECO:0000313" key="2">
    <source>
        <dbReference type="EMBL" id="KAE9023429.1"/>
    </source>
</evidence>
<dbReference type="Proteomes" id="UP000429607">
    <property type="component" value="Unassembled WGS sequence"/>
</dbReference>
<dbReference type="AlphaFoldDB" id="A0A6A3LVM4"/>
<feature type="compositionally biased region" description="Acidic residues" evidence="1">
    <location>
        <begin position="143"/>
        <end position="166"/>
    </location>
</feature>
<dbReference type="EMBL" id="QXFV01000859">
    <property type="protein sequence ID" value="KAE9023429.1"/>
    <property type="molecule type" value="Genomic_DNA"/>
</dbReference>
<evidence type="ECO:0000313" key="3">
    <source>
        <dbReference type="Proteomes" id="UP000429607"/>
    </source>
</evidence>
<reference evidence="2 3" key="1">
    <citation type="submission" date="2018-09" db="EMBL/GenBank/DDBJ databases">
        <title>Genomic investigation of the strawberry pathogen Phytophthora fragariae indicates pathogenicity is determined by transcriptional variation in three key races.</title>
        <authorList>
            <person name="Adams T.M."/>
            <person name="Armitage A.D."/>
            <person name="Sobczyk M.K."/>
            <person name="Bates H.J."/>
            <person name="Dunwell J.M."/>
            <person name="Nellist C.F."/>
            <person name="Harrison R.J."/>
        </authorList>
    </citation>
    <scope>NUCLEOTIDE SEQUENCE [LARGE SCALE GENOMIC DNA]</scope>
    <source>
        <strain evidence="2 3">SCRP249</strain>
    </source>
</reference>
<accession>A0A6A3LVM4</accession>
<organism evidence="2 3">
    <name type="scientific">Phytophthora rubi</name>
    <dbReference type="NCBI Taxonomy" id="129364"/>
    <lineage>
        <taxon>Eukaryota</taxon>
        <taxon>Sar</taxon>
        <taxon>Stramenopiles</taxon>
        <taxon>Oomycota</taxon>
        <taxon>Peronosporomycetes</taxon>
        <taxon>Peronosporales</taxon>
        <taxon>Peronosporaceae</taxon>
        <taxon>Phytophthora</taxon>
    </lineage>
</organism>
<proteinExistence type="predicted"/>
<protein>
    <submittedName>
        <fullName evidence="2">Uncharacterized protein</fullName>
    </submittedName>
</protein>
<feature type="compositionally biased region" description="Low complexity" evidence="1">
    <location>
        <begin position="65"/>
        <end position="83"/>
    </location>
</feature>
<gene>
    <name evidence="2" type="ORF">PR001_g12917</name>
</gene>
<feature type="region of interest" description="Disordered" evidence="1">
    <location>
        <begin position="1"/>
        <end position="53"/>
    </location>
</feature>
<name>A0A6A3LVM4_9STRA</name>
<feature type="region of interest" description="Disordered" evidence="1">
    <location>
        <begin position="132"/>
        <end position="166"/>
    </location>
</feature>
<feature type="region of interest" description="Disordered" evidence="1">
    <location>
        <begin position="65"/>
        <end position="118"/>
    </location>
</feature>
<comment type="caution">
    <text evidence="2">The sequence shown here is derived from an EMBL/GenBank/DDBJ whole genome shotgun (WGS) entry which is preliminary data.</text>
</comment>